<reference evidence="2 3" key="1">
    <citation type="submission" date="2018-07" db="EMBL/GenBank/DDBJ databases">
        <title>Leeuwenhoekiella genomics.</title>
        <authorList>
            <person name="Tahon G."/>
            <person name="Willems A."/>
        </authorList>
    </citation>
    <scope>NUCLEOTIDE SEQUENCE [LARGE SCALE GENOMIC DNA]</scope>
    <source>
        <strain evidence="2 3">LMG 1345</strain>
    </source>
</reference>
<protein>
    <submittedName>
        <fullName evidence="2">Uncharacterized protein</fullName>
    </submittedName>
</protein>
<dbReference type="RefSeq" id="WP_073100340.1">
    <property type="nucleotide sequence ID" value="NZ_JBALUR010000018.1"/>
</dbReference>
<organism evidence="2 3">
    <name type="scientific">Leeuwenhoekiella marinoflava</name>
    <dbReference type="NCBI Taxonomy" id="988"/>
    <lineage>
        <taxon>Bacteria</taxon>
        <taxon>Pseudomonadati</taxon>
        <taxon>Bacteroidota</taxon>
        <taxon>Flavobacteriia</taxon>
        <taxon>Flavobacteriales</taxon>
        <taxon>Flavobacteriaceae</taxon>
        <taxon>Leeuwenhoekiella</taxon>
    </lineage>
</organism>
<dbReference type="EMBL" id="QOVL01000020">
    <property type="protein sequence ID" value="RXG25945.1"/>
    <property type="molecule type" value="Genomic_DNA"/>
</dbReference>
<proteinExistence type="predicted"/>
<dbReference type="Proteomes" id="UP000290608">
    <property type="component" value="Unassembled WGS sequence"/>
</dbReference>
<evidence type="ECO:0000256" key="1">
    <source>
        <dbReference type="SAM" id="SignalP"/>
    </source>
</evidence>
<accession>A0A4Q0PG98</accession>
<feature type="signal peptide" evidence="1">
    <location>
        <begin position="1"/>
        <end position="19"/>
    </location>
</feature>
<dbReference type="AlphaFoldDB" id="A0A4Q0PG98"/>
<evidence type="ECO:0000313" key="2">
    <source>
        <dbReference type="EMBL" id="RXG25945.1"/>
    </source>
</evidence>
<gene>
    <name evidence="2" type="ORF">DSL99_3350</name>
</gene>
<comment type="caution">
    <text evidence="2">The sequence shown here is derived from an EMBL/GenBank/DDBJ whole genome shotgun (WGS) entry which is preliminary data.</text>
</comment>
<feature type="chain" id="PRO_5020345455" evidence="1">
    <location>
        <begin position="20"/>
        <end position="180"/>
    </location>
</feature>
<evidence type="ECO:0000313" key="3">
    <source>
        <dbReference type="Proteomes" id="UP000290608"/>
    </source>
</evidence>
<dbReference type="STRING" id="1122159.SAMN02745246_03276"/>
<keyword evidence="1" id="KW-0732">Signal</keyword>
<name>A0A4Q0PG98_9FLAO</name>
<sequence>MTVKLFSFLFLLSSLSSFSQSEKTDHYLTQEENETWLANFQKLDNKNAQLEAVKEKIIFDAKFNYSFITGICAGVGEHTRIKTEVKNTKSRIKKNTADCKIFFVLNTDQSYFLNLKKQENHKEILDLLNASNIDTITPLNRGAMAIYGARASCGAVMISSKNAHLIESLKKLSKQKTTKF</sequence>